<dbReference type="RefSeq" id="WP_191322487.1">
    <property type="nucleotide sequence ID" value="NZ_BMZP01000001.1"/>
</dbReference>
<evidence type="ECO:0000313" key="2">
    <source>
        <dbReference type="EMBL" id="MFC3671215.1"/>
    </source>
</evidence>
<accession>A0ABV7V296</accession>
<proteinExistence type="predicted"/>
<reference evidence="3" key="1">
    <citation type="journal article" date="2019" name="Int. J. Syst. Evol. Microbiol.">
        <title>The Global Catalogue of Microorganisms (GCM) 10K type strain sequencing project: providing services to taxonomists for standard genome sequencing and annotation.</title>
        <authorList>
            <consortium name="The Broad Institute Genomics Platform"/>
            <consortium name="The Broad Institute Genome Sequencing Center for Infectious Disease"/>
            <person name="Wu L."/>
            <person name="Ma J."/>
        </authorList>
    </citation>
    <scope>NUCLEOTIDE SEQUENCE [LARGE SCALE GENOMIC DNA]</scope>
    <source>
        <strain evidence="3">KCTC 42224</strain>
    </source>
</reference>
<protein>
    <recommendedName>
        <fullName evidence="4">Methyl-accepting chemotaxis protein</fullName>
    </recommendedName>
</protein>
<keyword evidence="3" id="KW-1185">Reference proteome</keyword>
<organism evidence="2 3">
    <name type="scientific">Novosphingobium pokkalii</name>
    <dbReference type="NCBI Taxonomy" id="1770194"/>
    <lineage>
        <taxon>Bacteria</taxon>
        <taxon>Pseudomonadati</taxon>
        <taxon>Pseudomonadota</taxon>
        <taxon>Alphaproteobacteria</taxon>
        <taxon>Sphingomonadales</taxon>
        <taxon>Sphingomonadaceae</taxon>
        <taxon>Novosphingobium</taxon>
    </lineage>
</organism>
<feature type="region of interest" description="Disordered" evidence="1">
    <location>
        <begin position="1"/>
        <end position="21"/>
    </location>
</feature>
<name>A0ABV7V296_9SPHN</name>
<dbReference type="Proteomes" id="UP001595683">
    <property type="component" value="Unassembled WGS sequence"/>
</dbReference>
<evidence type="ECO:0008006" key="4">
    <source>
        <dbReference type="Google" id="ProtNLM"/>
    </source>
</evidence>
<dbReference type="EMBL" id="JBHRYE010000011">
    <property type="protein sequence ID" value="MFC3671215.1"/>
    <property type="molecule type" value="Genomic_DNA"/>
</dbReference>
<evidence type="ECO:0000313" key="3">
    <source>
        <dbReference type="Proteomes" id="UP001595683"/>
    </source>
</evidence>
<evidence type="ECO:0000256" key="1">
    <source>
        <dbReference type="SAM" id="MobiDB-lite"/>
    </source>
</evidence>
<comment type="caution">
    <text evidence="2">The sequence shown here is derived from an EMBL/GenBank/DDBJ whole genome shotgun (WGS) entry which is preliminary data.</text>
</comment>
<sequence>MQAHPVMPELPEAPISETAPAPVDTALTAPLRLRLADILHGLDDHFTRIGTTLERTVEAISAVVGTLGQISAALGAGDGSGAVGNLTRAAKRLYRVADQATQRADQVAHIRAVSVRLTAQVHDLQRTLEALKIYGMNVKIAAGGARDFVDFADLMAQKLDMGKADAAGFDGRLAELERGLASMLQSDSRLVSECARVVPQVPDRLIRDAGALATHQDGLAAMARTTGEIAASIQAKVATVLGAIQIGDIARQRLEHVLAGCEMLDAHLEGRAPTTAAEEAACHHLLALLHAQLEETAVDFRRETLVLVDSLRDLEPEANRLLALQAPQAGPAENMAAAGEPSFLRELESGIAEATAMIAQLQEADAQADQTLGLIIATVDDLTTRAAAIRHLRVDVQLMAINIGLSCRRVEAIGKPMTVIANEIRSHAETLDGAVTHITAAASDLEQCSAAMRGGNRAGEIGTGDELAQSLAMIRQGAQRTEQAIAVAGQQSDTIATMLRKTRDELEVSLDLAKTIEAIAVRTADLAGSGQGQEPAAHDAIAALMTTLGQIYTMASERVVHDRFLLEGMAPIANSQPASGFGPSGDGHDDDDDALFDDALF</sequence>
<gene>
    <name evidence="2" type="ORF">ACFOOT_07255</name>
</gene>